<evidence type="ECO:0000313" key="7">
    <source>
        <dbReference type="Proteomes" id="UP001159100"/>
    </source>
</evidence>
<dbReference type="Pfam" id="PF06188">
    <property type="entry name" value="HrpE"/>
    <property type="match status" value="1"/>
</dbReference>
<dbReference type="InterPro" id="IPR009335">
    <property type="entry name" value="T3SS_HrpE/ATPase_suE"/>
</dbReference>
<name>A0ABT6QJG2_9PSED</name>
<evidence type="ECO:0000256" key="1">
    <source>
        <dbReference type="ARBA" id="ARBA00004496"/>
    </source>
</evidence>
<evidence type="ECO:0000256" key="2">
    <source>
        <dbReference type="ARBA" id="ARBA00022448"/>
    </source>
</evidence>
<evidence type="ECO:0000256" key="3">
    <source>
        <dbReference type="ARBA" id="ARBA00022490"/>
    </source>
</evidence>
<organism evidence="6 7">
    <name type="scientific">Pseudomonas fungipugnans</name>
    <dbReference type="NCBI Taxonomy" id="3024217"/>
    <lineage>
        <taxon>Bacteria</taxon>
        <taxon>Pseudomonadati</taxon>
        <taxon>Pseudomonadota</taxon>
        <taxon>Gammaproteobacteria</taxon>
        <taxon>Pseudomonadales</taxon>
        <taxon>Pseudomonadaceae</taxon>
        <taxon>Pseudomonas</taxon>
    </lineage>
</organism>
<dbReference type="NCBIfam" id="TIGR02499">
    <property type="entry name" value="HrpE_YscL_not"/>
    <property type="match status" value="1"/>
</dbReference>
<gene>
    <name evidence="6" type="primary">sctL</name>
    <name evidence="6" type="ORF">POF45_06180</name>
</gene>
<sequence length="190" mass="21268">MLTRRSLTLDRSLVLTDGPLLRREIFADSLLAGQLLTAARAEADALLADAREHAALLRENARQQARAEVWRQADELLAQWQRQREQMWASIVVTAEALVGDVLQRLLGEQTEAARISAVVRQLAAAQPEDEEAVLYCHPDWLETATQVLQQTEARWSVRIDPRLAGETLCLRTEQGDFSLGWAALGEAFK</sequence>
<protein>
    <submittedName>
        <fullName evidence="6">Type III secretion system stator protein SctL</fullName>
    </submittedName>
</protein>
<keyword evidence="3" id="KW-0963">Cytoplasm</keyword>
<keyword evidence="2" id="KW-0813">Transport</keyword>
<comment type="subcellular location">
    <subcellularLocation>
        <location evidence="1">Cytoplasm</location>
    </subcellularLocation>
</comment>
<dbReference type="Proteomes" id="UP001159100">
    <property type="component" value="Unassembled WGS sequence"/>
</dbReference>
<dbReference type="EMBL" id="JARBWL010000001">
    <property type="protein sequence ID" value="MDI2591020.1"/>
    <property type="molecule type" value="Genomic_DNA"/>
</dbReference>
<dbReference type="InterPro" id="IPR012842">
    <property type="entry name" value="T3SS_SctL/SctL2"/>
</dbReference>
<evidence type="ECO:0000313" key="6">
    <source>
        <dbReference type="EMBL" id="MDI2591020.1"/>
    </source>
</evidence>
<evidence type="ECO:0000256" key="4">
    <source>
        <dbReference type="ARBA" id="ARBA00022927"/>
    </source>
</evidence>
<keyword evidence="4" id="KW-0653">Protein transport</keyword>
<comment type="similarity">
    <text evidence="5">Belongs to the SctL stator family.</text>
</comment>
<keyword evidence="7" id="KW-1185">Reference proteome</keyword>
<dbReference type="RefSeq" id="WP_282315338.1">
    <property type="nucleotide sequence ID" value="NZ_JARBWL010000001.1"/>
</dbReference>
<accession>A0ABT6QJG2</accession>
<comment type="caution">
    <text evidence="6">The sequence shown here is derived from an EMBL/GenBank/DDBJ whole genome shotgun (WGS) entry which is preliminary data.</text>
</comment>
<proteinExistence type="inferred from homology"/>
<reference evidence="6 7" key="1">
    <citation type="submission" date="2023-02" db="EMBL/GenBank/DDBJ databases">
        <title>Pseudomonas chrutzelriedensis sp. nov., a potently antifungal strain isolated from moss.</title>
        <authorList>
            <person name="Schnyder A."/>
            <person name="Kalawong R."/>
            <person name="Eberl L."/>
            <person name="Agnoli K."/>
        </authorList>
    </citation>
    <scope>NUCLEOTIDE SEQUENCE [LARGE SCALE GENOMIC DNA]</scope>
    <source>
        <strain evidence="6 7">681</strain>
    </source>
</reference>
<evidence type="ECO:0000256" key="5">
    <source>
        <dbReference type="ARBA" id="ARBA00024335"/>
    </source>
</evidence>